<protein>
    <submittedName>
        <fullName evidence="2">Zinc finger MYM-type 1-like</fullName>
    </submittedName>
</protein>
<dbReference type="Proteomes" id="UP001295444">
    <property type="component" value="Chromosome 04"/>
</dbReference>
<keyword evidence="3" id="KW-1185">Reference proteome</keyword>
<evidence type="ECO:0000259" key="1">
    <source>
        <dbReference type="Pfam" id="PF05699"/>
    </source>
</evidence>
<dbReference type="GO" id="GO:0046983">
    <property type="term" value="F:protein dimerization activity"/>
    <property type="evidence" value="ECO:0007669"/>
    <property type="project" value="InterPro"/>
</dbReference>
<dbReference type="AlphaFoldDB" id="A0AAD1RXY3"/>
<gene>
    <name evidence="2" type="ORF">PECUL_23A058931</name>
</gene>
<evidence type="ECO:0000313" key="3">
    <source>
        <dbReference type="Proteomes" id="UP001295444"/>
    </source>
</evidence>
<feature type="domain" description="HAT C-terminal dimerisation" evidence="1">
    <location>
        <begin position="296"/>
        <end position="354"/>
    </location>
</feature>
<dbReference type="PANTHER" id="PTHR45749:SF35">
    <property type="entry name" value="AC-LIKE TRANSPOSASE-RELATED"/>
    <property type="match status" value="1"/>
</dbReference>
<dbReference type="Pfam" id="PF05699">
    <property type="entry name" value="Dimer_Tnp_hAT"/>
    <property type="match status" value="1"/>
</dbReference>
<proteinExistence type="predicted"/>
<evidence type="ECO:0000313" key="2">
    <source>
        <dbReference type="EMBL" id="CAH2283755.1"/>
    </source>
</evidence>
<dbReference type="EMBL" id="OW240915">
    <property type="protein sequence ID" value="CAH2283755.1"/>
    <property type="molecule type" value="Genomic_DNA"/>
</dbReference>
<reference evidence="2" key="1">
    <citation type="submission" date="2022-03" db="EMBL/GenBank/DDBJ databases">
        <authorList>
            <person name="Alioto T."/>
            <person name="Alioto T."/>
            <person name="Gomez Garrido J."/>
        </authorList>
    </citation>
    <scope>NUCLEOTIDE SEQUENCE</scope>
</reference>
<accession>A0AAD1RXY3</accession>
<dbReference type="PANTHER" id="PTHR45749">
    <property type="match status" value="1"/>
</dbReference>
<organism evidence="2 3">
    <name type="scientific">Pelobates cultripes</name>
    <name type="common">Western spadefoot toad</name>
    <dbReference type="NCBI Taxonomy" id="61616"/>
    <lineage>
        <taxon>Eukaryota</taxon>
        <taxon>Metazoa</taxon>
        <taxon>Chordata</taxon>
        <taxon>Craniata</taxon>
        <taxon>Vertebrata</taxon>
        <taxon>Euteleostomi</taxon>
        <taxon>Amphibia</taxon>
        <taxon>Batrachia</taxon>
        <taxon>Anura</taxon>
        <taxon>Pelobatoidea</taxon>
        <taxon>Pelobatidae</taxon>
        <taxon>Pelobates</taxon>
    </lineage>
</organism>
<sequence length="379" mass="44067">MSCRDAATFFSIVQKIYVFLSGSTVRWNVSKKHICRLTVKPLSDTRWSSRIDAIRLFRFQVGDIFYALFEISRENSHTAMAQSDAESLSKELNNFKFLCRIVLWYNILNRINFVSKLLQSRSMYLPDVIDILESTTTFLKNYCSNKWFGDLLEEAKDLSLEMEVDPVFPLFVQQIKKKRMFCYEALDDPICDPANKFKIECFYSILDVCIHSLDERFEQIKHNSKHFQFLYNIHKFKDVPREAVMEYCIDLQNLLTNESSEDTYLDGAQLCEEITILAPILRPTMTPNQILAYALKNGFIPNVSIARHILLTLPISVDSGERSFSKLKLIKNYLRSSMSQERLVGLAMISIENQIAKEIDFKTLLHDFVNAKARMVTFL</sequence>
<name>A0AAD1RXY3_PELCU</name>
<dbReference type="InterPro" id="IPR008906">
    <property type="entry name" value="HATC_C_dom"/>
</dbReference>